<dbReference type="SUPFAM" id="SSF103473">
    <property type="entry name" value="MFS general substrate transporter"/>
    <property type="match status" value="1"/>
</dbReference>
<dbReference type="EMBL" id="CM003104">
    <property type="protein sequence ID" value="KUI71302.1"/>
    <property type="molecule type" value="Genomic_DNA"/>
</dbReference>
<dbReference type="Proteomes" id="UP000078559">
    <property type="component" value="Chromosome 7"/>
</dbReference>
<proteinExistence type="inferred from homology"/>
<sequence length="554" mass="58677">MGDVESQASASITASGPNTSPNMTPENDNVGKELHTNTNTDVSDIEGNQEKGPPAEPVAAAPPKPDTSPEQGPSALQMTLIVVPLSAALFLAALDITIVTTALPTIVADFDSSAGYTWIGSAYLLTNAAFTPTWGKLSDIWGRKPILLLVAFVFFVGSTLAATSVSISMLIVARCIQGLGGGGLVVLVNICVSELVSPRKRGQYLGYLAIVWALASALGPILGGTFTQRVTWRWCFYINRGTLMLLLGLNFGGVTFPWDSAAVICLIIFGFLVLISFFFVEWKLPKYPIVPLRIFKQTSNIAALVLCFSQGLCMIGGSYYLPLYFQAVIGAHPLLSGVYILPYAVSFSLCSFCTGILIRKTGQYLPTAWTGITIMTLGFGLLVDLPDSAYWPKIILYQIIAGIGVGGNLNAPLVALQANINPGDIASATATFFFTRVLSSAVSVGIGGVVFQNQMQKHSAELLAALGPDTAGKLTGSSASTSVDIVNGLPAGERRVARVAYHDSLRIMWIVYVAFAALGMVASAFISKRVLSATHTKATTGLKAEEEKRKGAAS</sequence>
<evidence type="ECO:0000256" key="3">
    <source>
        <dbReference type="ARBA" id="ARBA00022448"/>
    </source>
</evidence>
<accession>A0A194W4W4</accession>
<evidence type="ECO:0000256" key="4">
    <source>
        <dbReference type="ARBA" id="ARBA00022692"/>
    </source>
</evidence>
<dbReference type="PROSITE" id="PS50850">
    <property type="entry name" value="MFS"/>
    <property type="match status" value="1"/>
</dbReference>
<feature type="transmembrane region" description="Helical" evidence="8">
    <location>
        <begin position="428"/>
        <end position="451"/>
    </location>
</feature>
<evidence type="ECO:0000256" key="1">
    <source>
        <dbReference type="ARBA" id="ARBA00004141"/>
    </source>
</evidence>
<dbReference type="CDD" id="cd17502">
    <property type="entry name" value="MFS_Azr1_MDR_like"/>
    <property type="match status" value="1"/>
</dbReference>
<protein>
    <recommendedName>
        <fullName evidence="9">Major facilitator superfamily (MFS) profile domain-containing protein</fullName>
    </recommendedName>
</protein>
<feature type="transmembrane region" description="Helical" evidence="8">
    <location>
        <begin position="365"/>
        <end position="383"/>
    </location>
</feature>
<dbReference type="GO" id="GO:0005886">
    <property type="term" value="C:plasma membrane"/>
    <property type="evidence" value="ECO:0007669"/>
    <property type="project" value="TreeGrafter"/>
</dbReference>
<organism evidence="10 11">
    <name type="scientific">Cytospora mali</name>
    <name type="common">Apple Valsa canker fungus</name>
    <name type="synonym">Valsa mali</name>
    <dbReference type="NCBI Taxonomy" id="578113"/>
    <lineage>
        <taxon>Eukaryota</taxon>
        <taxon>Fungi</taxon>
        <taxon>Dikarya</taxon>
        <taxon>Ascomycota</taxon>
        <taxon>Pezizomycotina</taxon>
        <taxon>Sordariomycetes</taxon>
        <taxon>Sordariomycetidae</taxon>
        <taxon>Diaporthales</taxon>
        <taxon>Cytosporaceae</taxon>
        <taxon>Cytospora</taxon>
    </lineage>
</organism>
<feature type="transmembrane region" description="Helical" evidence="8">
    <location>
        <begin position="146"/>
        <end position="165"/>
    </location>
</feature>
<evidence type="ECO:0000256" key="2">
    <source>
        <dbReference type="ARBA" id="ARBA00007520"/>
    </source>
</evidence>
<dbReference type="AlphaFoldDB" id="A0A194W4W4"/>
<dbReference type="SMR" id="A0A194W4W4"/>
<evidence type="ECO:0000256" key="6">
    <source>
        <dbReference type="ARBA" id="ARBA00023136"/>
    </source>
</evidence>
<evidence type="ECO:0000259" key="9">
    <source>
        <dbReference type="PROSITE" id="PS50850"/>
    </source>
</evidence>
<feature type="compositionally biased region" description="Polar residues" evidence="7">
    <location>
        <begin position="1"/>
        <end position="27"/>
    </location>
</feature>
<dbReference type="OrthoDB" id="10021397at2759"/>
<feature type="transmembrane region" description="Helical" evidence="8">
    <location>
        <begin position="507"/>
        <end position="527"/>
    </location>
</feature>
<feature type="compositionally biased region" description="Pro residues" evidence="7">
    <location>
        <begin position="54"/>
        <end position="66"/>
    </location>
</feature>
<feature type="transmembrane region" description="Helical" evidence="8">
    <location>
        <begin position="301"/>
        <end position="320"/>
    </location>
</feature>
<evidence type="ECO:0000313" key="10">
    <source>
        <dbReference type="EMBL" id="KUI71302.1"/>
    </source>
</evidence>
<keyword evidence="3" id="KW-0813">Transport</keyword>
<dbReference type="Gene3D" id="1.20.1720.10">
    <property type="entry name" value="Multidrug resistance protein D"/>
    <property type="match status" value="1"/>
</dbReference>
<feature type="transmembrane region" description="Helical" evidence="8">
    <location>
        <begin position="204"/>
        <end position="223"/>
    </location>
</feature>
<keyword evidence="11" id="KW-1185">Reference proteome</keyword>
<dbReference type="InterPro" id="IPR020846">
    <property type="entry name" value="MFS_dom"/>
</dbReference>
<comment type="similarity">
    <text evidence="2">Belongs to the major facilitator superfamily. TCR/Tet family.</text>
</comment>
<dbReference type="Gene3D" id="1.20.1250.20">
    <property type="entry name" value="MFS general substrate transporter like domains"/>
    <property type="match status" value="1"/>
</dbReference>
<feature type="transmembrane region" description="Helical" evidence="8">
    <location>
        <begin position="340"/>
        <end position="358"/>
    </location>
</feature>
<feature type="region of interest" description="Disordered" evidence="7">
    <location>
        <begin position="1"/>
        <end position="73"/>
    </location>
</feature>
<feature type="transmembrane region" description="Helical" evidence="8">
    <location>
        <begin position="261"/>
        <end position="280"/>
    </location>
</feature>
<dbReference type="Pfam" id="PF07690">
    <property type="entry name" value="MFS_1"/>
    <property type="match status" value="1"/>
</dbReference>
<evidence type="ECO:0000256" key="5">
    <source>
        <dbReference type="ARBA" id="ARBA00022989"/>
    </source>
</evidence>
<keyword evidence="4 8" id="KW-0812">Transmembrane</keyword>
<keyword evidence="6 8" id="KW-0472">Membrane</keyword>
<comment type="subcellular location">
    <subcellularLocation>
        <location evidence="1">Membrane</location>
        <topology evidence="1">Multi-pass membrane protein</topology>
    </subcellularLocation>
</comment>
<feature type="transmembrane region" description="Helical" evidence="8">
    <location>
        <begin position="171"/>
        <end position="192"/>
    </location>
</feature>
<dbReference type="GO" id="GO:0022857">
    <property type="term" value="F:transmembrane transporter activity"/>
    <property type="evidence" value="ECO:0007669"/>
    <property type="project" value="InterPro"/>
</dbReference>
<dbReference type="PANTHER" id="PTHR23501">
    <property type="entry name" value="MAJOR FACILITATOR SUPERFAMILY"/>
    <property type="match status" value="1"/>
</dbReference>
<reference evidence="10" key="1">
    <citation type="submission" date="2014-12" db="EMBL/GenBank/DDBJ databases">
        <title>Genome Sequence of Valsa Canker Pathogens Uncovers a Specific Adaption of Colonization on Woody Bark.</title>
        <authorList>
            <person name="Yin Z."/>
            <person name="Liu H."/>
            <person name="Gao X."/>
            <person name="Li Z."/>
            <person name="Song N."/>
            <person name="Ke X."/>
            <person name="Dai Q."/>
            <person name="Wu Y."/>
            <person name="Sun Y."/>
            <person name="Xu J.-R."/>
            <person name="Kang Z.K."/>
            <person name="Wang L."/>
            <person name="Huang L."/>
        </authorList>
    </citation>
    <scope>NUCLEOTIDE SEQUENCE [LARGE SCALE GENOMIC DNA]</scope>
    <source>
        <strain evidence="10">03-8</strain>
    </source>
</reference>
<evidence type="ECO:0000313" key="11">
    <source>
        <dbReference type="Proteomes" id="UP000078559"/>
    </source>
</evidence>
<dbReference type="InterPro" id="IPR011701">
    <property type="entry name" value="MFS"/>
</dbReference>
<dbReference type="PANTHER" id="PTHR23501:SF102">
    <property type="entry name" value="DRUG TRANSPORTER, PUTATIVE (AFU_ORTHOLOGUE AFUA_3G08530)-RELATED"/>
    <property type="match status" value="1"/>
</dbReference>
<dbReference type="PRINTS" id="PR01036">
    <property type="entry name" value="TCRTETB"/>
</dbReference>
<dbReference type="FunFam" id="1.20.1250.20:FF:000196">
    <property type="entry name" value="MFS toxin efflux pump (AflT)"/>
    <property type="match status" value="1"/>
</dbReference>
<feature type="transmembrane region" description="Helical" evidence="8">
    <location>
        <begin position="115"/>
        <end position="134"/>
    </location>
</feature>
<feature type="transmembrane region" description="Helical" evidence="8">
    <location>
        <begin position="395"/>
        <end position="416"/>
    </location>
</feature>
<name>A0A194W4W4_CYTMA</name>
<feature type="domain" description="Major facilitator superfamily (MFS) profile" evidence="9">
    <location>
        <begin position="81"/>
        <end position="531"/>
    </location>
</feature>
<evidence type="ECO:0000256" key="7">
    <source>
        <dbReference type="SAM" id="MobiDB-lite"/>
    </source>
</evidence>
<evidence type="ECO:0000256" key="8">
    <source>
        <dbReference type="SAM" id="Phobius"/>
    </source>
</evidence>
<gene>
    <name evidence="10" type="ORF">VM1G_07339</name>
</gene>
<keyword evidence="5 8" id="KW-1133">Transmembrane helix</keyword>
<feature type="transmembrane region" description="Helical" evidence="8">
    <location>
        <begin position="80"/>
        <end position="103"/>
    </location>
</feature>
<dbReference type="InterPro" id="IPR036259">
    <property type="entry name" value="MFS_trans_sf"/>
</dbReference>